<dbReference type="EMBL" id="CAHP01000010">
    <property type="protein sequence ID" value="CCG40113.1"/>
    <property type="molecule type" value="Genomic_DNA"/>
</dbReference>
<evidence type="ECO:0000256" key="1">
    <source>
        <dbReference type="SAM" id="Phobius"/>
    </source>
</evidence>
<name>H8FP25_MAGML</name>
<feature type="transmembrane region" description="Helical" evidence="1">
    <location>
        <begin position="7"/>
        <end position="23"/>
    </location>
</feature>
<gene>
    <name evidence="2" type="ORF">PHAMO_180082</name>
</gene>
<comment type="caution">
    <text evidence="2">The sequence shown here is derived from an EMBL/GenBank/DDBJ whole genome shotgun (WGS) entry which is preliminary data.</text>
</comment>
<proteinExistence type="predicted"/>
<sequence>MRLADRLLIIEAGVLVVLFALLLETMP</sequence>
<accession>H8FP25</accession>
<keyword evidence="3" id="KW-1185">Reference proteome</keyword>
<dbReference type="AlphaFoldDB" id="H8FP25"/>
<keyword evidence="1" id="KW-0812">Transmembrane</keyword>
<evidence type="ECO:0000313" key="3">
    <source>
        <dbReference type="Proteomes" id="UP000004169"/>
    </source>
</evidence>
<organism evidence="2 3">
    <name type="scientific">Magnetospirillum molischianum DSM 120</name>
    <dbReference type="NCBI Taxonomy" id="1150626"/>
    <lineage>
        <taxon>Bacteria</taxon>
        <taxon>Pseudomonadati</taxon>
        <taxon>Pseudomonadota</taxon>
        <taxon>Alphaproteobacteria</taxon>
        <taxon>Rhodospirillales</taxon>
        <taxon>Rhodospirillaceae</taxon>
        <taxon>Magnetospirillum</taxon>
    </lineage>
</organism>
<reference evidence="2 3" key="1">
    <citation type="journal article" date="2012" name="J. Bacteriol.">
        <title>Draft Genome Sequence of the Purple Photosynthetic Bacterium Phaeospirillum molischianum DSM120, a Particularly Versatile Bacterium.</title>
        <authorList>
            <person name="Duquesne K."/>
            <person name="Prima V."/>
            <person name="Ji B."/>
            <person name="Rouy Z."/>
            <person name="Medigue C."/>
            <person name="Talla E."/>
            <person name="Sturgis J.N."/>
        </authorList>
    </citation>
    <scope>NUCLEOTIDE SEQUENCE [LARGE SCALE GENOMIC DNA]</scope>
    <source>
        <strain evidence="3">DSM120</strain>
    </source>
</reference>
<keyword evidence="1" id="KW-0472">Membrane</keyword>
<dbReference type="Proteomes" id="UP000004169">
    <property type="component" value="Unassembled WGS sequence"/>
</dbReference>
<protein>
    <submittedName>
        <fullName evidence="2">Uncharacterized protein</fullName>
    </submittedName>
</protein>
<evidence type="ECO:0000313" key="2">
    <source>
        <dbReference type="EMBL" id="CCG40113.1"/>
    </source>
</evidence>
<keyword evidence="1" id="KW-1133">Transmembrane helix</keyword>